<feature type="domain" description="N-acetyltransferase" evidence="4">
    <location>
        <begin position="174"/>
        <end position="325"/>
    </location>
</feature>
<dbReference type="Proteomes" id="UP000007752">
    <property type="component" value="Chromosome 5"/>
</dbReference>
<dbReference type="PANTHER" id="PTHR23196:SF8">
    <property type="entry name" value="N-ACETYLTRANSFERASE"/>
    <property type="match status" value="1"/>
</dbReference>
<comment type="subcellular location">
    <subcellularLocation>
        <location evidence="1">Nucleus</location>
    </subcellularLocation>
</comment>
<dbReference type="PROSITE" id="PS51186">
    <property type="entry name" value="GNAT"/>
    <property type="match status" value="1"/>
</dbReference>
<accession>B9FPA5</accession>
<evidence type="ECO:0000256" key="2">
    <source>
        <dbReference type="ARBA" id="ARBA00022763"/>
    </source>
</evidence>
<evidence type="ECO:0000313" key="5">
    <source>
        <dbReference type="EMBL" id="EEE63524.1"/>
    </source>
</evidence>
<dbReference type="GO" id="GO:0006974">
    <property type="term" value="P:DNA damage response"/>
    <property type="evidence" value="ECO:0007669"/>
    <property type="project" value="UniProtKB-KW"/>
</dbReference>
<dbReference type="EMBL" id="CM000142">
    <property type="protein sequence ID" value="EEE63524.1"/>
    <property type="molecule type" value="Genomic_DNA"/>
</dbReference>
<proteinExistence type="predicted"/>
<evidence type="ECO:0000256" key="3">
    <source>
        <dbReference type="ARBA" id="ARBA00023242"/>
    </source>
</evidence>
<dbReference type="InterPro" id="IPR000182">
    <property type="entry name" value="GNAT_dom"/>
</dbReference>
<reference evidence="5" key="2">
    <citation type="submission" date="2008-12" db="EMBL/GenBank/DDBJ databases">
        <title>Improved gene annotation of the rice (Oryza sativa) genomes.</title>
        <authorList>
            <person name="Wang J."/>
            <person name="Li R."/>
            <person name="Fan W."/>
            <person name="Huang Q."/>
            <person name="Zhang J."/>
            <person name="Zhou Y."/>
            <person name="Hu Y."/>
            <person name="Zi S."/>
            <person name="Li J."/>
            <person name="Ni P."/>
            <person name="Zheng H."/>
            <person name="Zhang Y."/>
            <person name="Zhao M."/>
            <person name="Hao Q."/>
            <person name="McDermott J."/>
            <person name="Samudrala R."/>
            <person name="Kristiansen K."/>
            <person name="Wong G.K.-S."/>
        </authorList>
    </citation>
    <scope>NUCLEOTIDE SEQUENCE</scope>
</reference>
<dbReference type="AlphaFoldDB" id="B9FPA5"/>
<evidence type="ECO:0000259" key="4">
    <source>
        <dbReference type="PROSITE" id="PS51186"/>
    </source>
</evidence>
<dbReference type="Gene3D" id="3.40.630.30">
    <property type="match status" value="1"/>
</dbReference>
<dbReference type="GO" id="GO:0005634">
    <property type="term" value="C:nucleus"/>
    <property type="evidence" value="ECO:0007669"/>
    <property type="project" value="UniProtKB-SubCell"/>
</dbReference>
<sequence>MGRPRKPAKPAAAGSSSASAAAAFSIGNCKVEIHGSSLRCHSTEQEEEELTISGPRGAKIVVSVDGAKSSSVGDGFDFILLSPSDVNERNKALLQVVKLYSFCINHFQCTSKASESGNCKVEIHGSSLRCQSTEQEEEELTISGPRGAKIVVSVDGAKSSSVGDGFDFILLSPSDVNERNKALLQEVLLLYKQELPTMDYAANTGRKSGFLEKCVTNGKYKTLVLSSTAGYEEVTAALSYQLVPADTQYAEIPLAVVRPPYQRVGIGQLLYKELSQRLRNVGVTTIFCWADNVSEGFWLKQGFESVGEVDTKGKICRIPVRADIKRALCFPGGSMLMVSHLKDLPAPQKSLLSSQQTYQFHTFAPDSFL</sequence>
<dbReference type="CDD" id="cd04301">
    <property type="entry name" value="NAT_SF"/>
    <property type="match status" value="1"/>
</dbReference>
<dbReference type="GO" id="GO:0016747">
    <property type="term" value="F:acyltransferase activity, transferring groups other than amino-acyl groups"/>
    <property type="evidence" value="ECO:0007669"/>
    <property type="project" value="InterPro"/>
</dbReference>
<protein>
    <recommendedName>
        <fullName evidence="4">N-acetyltransferase domain-containing protein</fullName>
    </recommendedName>
</protein>
<dbReference type="InterPro" id="IPR051579">
    <property type="entry name" value="DDR_Transcriptional_Reg"/>
</dbReference>
<evidence type="ECO:0000256" key="1">
    <source>
        <dbReference type="ARBA" id="ARBA00004123"/>
    </source>
</evidence>
<dbReference type="SUPFAM" id="SSF55729">
    <property type="entry name" value="Acyl-CoA N-acyltransferases (Nat)"/>
    <property type="match status" value="1"/>
</dbReference>
<dbReference type="PANTHER" id="PTHR23196">
    <property type="entry name" value="PAX TRANSCRIPTION ACTIVATION DOMAIN INTERACTING PROTEIN"/>
    <property type="match status" value="1"/>
</dbReference>
<gene>
    <name evidence="5" type="ORF">OsJ_18340</name>
</gene>
<dbReference type="Pfam" id="PF13673">
    <property type="entry name" value="Acetyltransf_10"/>
    <property type="match status" value="1"/>
</dbReference>
<organism evidence="5">
    <name type="scientific">Oryza sativa subsp. japonica</name>
    <name type="common">Rice</name>
    <dbReference type="NCBI Taxonomy" id="39947"/>
    <lineage>
        <taxon>Eukaryota</taxon>
        <taxon>Viridiplantae</taxon>
        <taxon>Streptophyta</taxon>
        <taxon>Embryophyta</taxon>
        <taxon>Tracheophyta</taxon>
        <taxon>Spermatophyta</taxon>
        <taxon>Magnoliopsida</taxon>
        <taxon>Liliopsida</taxon>
        <taxon>Poales</taxon>
        <taxon>Poaceae</taxon>
        <taxon>BOP clade</taxon>
        <taxon>Oryzoideae</taxon>
        <taxon>Oryzeae</taxon>
        <taxon>Oryzinae</taxon>
        <taxon>Oryza</taxon>
        <taxon>Oryza sativa</taxon>
    </lineage>
</organism>
<keyword evidence="3" id="KW-0539">Nucleus</keyword>
<keyword evidence="2" id="KW-0227">DNA damage</keyword>
<name>B9FPA5_ORYSJ</name>
<reference evidence="5" key="1">
    <citation type="journal article" date="2005" name="PLoS Biol.">
        <title>The genomes of Oryza sativa: a history of duplications.</title>
        <authorList>
            <person name="Yu J."/>
            <person name="Wang J."/>
            <person name="Lin W."/>
            <person name="Li S."/>
            <person name="Li H."/>
            <person name="Zhou J."/>
            <person name="Ni P."/>
            <person name="Dong W."/>
            <person name="Hu S."/>
            <person name="Zeng C."/>
            <person name="Zhang J."/>
            <person name="Zhang Y."/>
            <person name="Li R."/>
            <person name="Xu Z."/>
            <person name="Li S."/>
            <person name="Li X."/>
            <person name="Zheng H."/>
            <person name="Cong L."/>
            <person name="Lin L."/>
            <person name="Yin J."/>
            <person name="Geng J."/>
            <person name="Li G."/>
            <person name="Shi J."/>
            <person name="Liu J."/>
            <person name="Lv H."/>
            <person name="Li J."/>
            <person name="Wang J."/>
            <person name="Deng Y."/>
            <person name="Ran L."/>
            <person name="Shi X."/>
            <person name="Wang X."/>
            <person name="Wu Q."/>
            <person name="Li C."/>
            <person name="Ren X."/>
            <person name="Wang J."/>
            <person name="Wang X."/>
            <person name="Li D."/>
            <person name="Liu D."/>
            <person name="Zhang X."/>
            <person name="Ji Z."/>
            <person name="Zhao W."/>
            <person name="Sun Y."/>
            <person name="Zhang Z."/>
            <person name="Bao J."/>
            <person name="Han Y."/>
            <person name="Dong L."/>
            <person name="Ji J."/>
            <person name="Chen P."/>
            <person name="Wu S."/>
            <person name="Liu J."/>
            <person name="Xiao Y."/>
            <person name="Bu D."/>
            <person name="Tan J."/>
            <person name="Yang L."/>
            <person name="Ye C."/>
            <person name="Zhang J."/>
            <person name="Xu J."/>
            <person name="Zhou Y."/>
            <person name="Yu Y."/>
            <person name="Zhang B."/>
            <person name="Zhuang S."/>
            <person name="Wei H."/>
            <person name="Liu B."/>
            <person name="Lei M."/>
            <person name="Yu H."/>
            <person name="Li Y."/>
            <person name="Xu H."/>
            <person name="Wei S."/>
            <person name="He X."/>
            <person name="Fang L."/>
            <person name="Zhang Z."/>
            <person name="Zhang Y."/>
            <person name="Huang X."/>
            <person name="Su Z."/>
            <person name="Tong W."/>
            <person name="Li J."/>
            <person name="Tong Z."/>
            <person name="Li S."/>
            <person name="Ye J."/>
            <person name="Wang L."/>
            <person name="Fang L."/>
            <person name="Lei T."/>
            <person name="Chen C."/>
            <person name="Chen H."/>
            <person name="Xu Z."/>
            <person name="Li H."/>
            <person name="Huang H."/>
            <person name="Zhang F."/>
            <person name="Xu H."/>
            <person name="Li N."/>
            <person name="Zhao C."/>
            <person name="Li S."/>
            <person name="Dong L."/>
            <person name="Huang Y."/>
            <person name="Li L."/>
            <person name="Xi Y."/>
            <person name="Qi Q."/>
            <person name="Li W."/>
            <person name="Zhang B."/>
            <person name="Hu W."/>
            <person name="Zhang Y."/>
            <person name="Tian X."/>
            <person name="Jiao Y."/>
            <person name="Liang X."/>
            <person name="Jin J."/>
            <person name="Gao L."/>
            <person name="Zheng W."/>
            <person name="Hao B."/>
            <person name="Liu S."/>
            <person name="Wang W."/>
            <person name="Yuan L."/>
            <person name="Cao M."/>
            <person name="McDermott J."/>
            <person name="Samudrala R."/>
            <person name="Wang J."/>
            <person name="Wong G.K."/>
            <person name="Yang H."/>
        </authorList>
    </citation>
    <scope>NUCLEOTIDE SEQUENCE [LARGE SCALE GENOMIC DNA]</scope>
</reference>
<dbReference type="InterPro" id="IPR016181">
    <property type="entry name" value="Acyl_CoA_acyltransferase"/>
</dbReference>